<proteinExistence type="predicted"/>
<evidence type="ECO:0000313" key="2">
    <source>
        <dbReference type="Proteomes" id="UP001373714"/>
    </source>
</evidence>
<accession>A0AAV9UXR4</accession>
<dbReference type="Proteomes" id="UP001373714">
    <property type="component" value="Unassembled WGS sequence"/>
</dbReference>
<dbReference type="EMBL" id="JAVHNS010000006">
    <property type="protein sequence ID" value="KAK6352421.1"/>
    <property type="molecule type" value="Genomic_DNA"/>
</dbReference>
<organism evidence="1 2">
    <name type="scientific">Orbilia blumenaviensis</name>
    <dbReference type="NCBI Taxonomy" id="1796055"/>
    <lineage>
        <taxon>Eukaryota</taxon>
        <taxon>Fungi</taxon>
        <taxon>Dikarya</taxon>
        <taxon>Ascomycota</taxon>
        <taxon>Pezizomycotina</taxon>
        <taxon>Orbiliomycetes</taxon>
        <taxon>Orbiliales</taxon>
        <taxon>Orbiliaceae</taxon>
        <taxon>Orbilia</taxon>
    </lineage>
</organism>
<evidence type="ECO:0000313" key="1">
    <source>
        <dbReference type="EMBL" id="KAK6352421.1"/>
    </source>
</evidence>
<sequence length="395" mass="44611">METHVYTPIADLVVEHVGPQGQRNTFLVSSANLRVASPVWRTSLDPDSKFASLDTISIGGEVYKKITIKGVGLAALRMILGIIHYDTKDIPTELESGRGPSCPSQLSFGDLRDIALLIDEYDCAKLVTPWVRRWIKRSPTFINWLTGQLNYERVGDEDWFFIASVFKRLAIQICDIRMSGDCEDIIELLSKGLIKTIYIDSNEFTEERRFYRWKERDKSSLEGIRVQIKGDKTFDLVQISLDTVPAEILDFIIKTWSSHGLHMVTAVYTFVQELLNANVEDQGSWACKNPECRAIALGSLIHSLQKQSLGYLLERSLWPDELFPNGRDSLENTVLRIEGLQMTTLRLKDIHKENSSAKLNQLPNVINSGQHPLFLQSDLDLSAAGGKAARIPYAR</sequence>
<protein>
    <submittedName>
        <fullName evidence="1">Uncharacterized protein</fullName>
    </submittedName>
</protein>
<comment type="caution">
    <text evidence="1">The sequence shown here is derived from an EMBL/GenBank/DDBJ whole genome shotgun (WGS) entry which is preliminary data.</text>
</comment>
<name>A0AAV9UXR4_9PEZI</name>
<keyword evidence="2" id="KW-1185">Reference proteome</keyword>
<gene>
    <name evidence="1" type="ORF">TWF730_009248</name>
</gene>
<dbReference type="AlphaFoldDB" id="A0AAV9UXR4"/>
<reference evidence="1 2" key="1">
    <citation type="submission" date="2019-10" db="EMBL/GenBank/DDBJ databases">
        <authorList>
            <person name="Palmer J.M."/>
        </authorList>
    </citation>
    <scope>NUCLEOTIDE SEQUENCE [LARGE SCALE GENOMIC DNA]</scope>
    <source>
        <strain evidence="1 2">TWF730</strain>
    </source>
</reference>